<reference evidence="2 3" key="1">
    <citation type="submission" date="2020-01" db="EMBL/GenBank/DDBJ databases">
        <title>The draft genome sequence of Corallococcus exiguus DSM 14696.</title>
        <authorList>
            <person name="Zhang X."/>
            <person name="Zhu H."/>
        </authorList>
    </citation>
    <scope>NUCLEOTIDE SEQUENCE [LARGE SCALE GENOMIC DNA]</scope>
    <source>
        <strain evidence="2 3">DSM 14696</strain>
    </source>
</reference>
<feature type="domain" description="DUF3943" evidence="1">
    <location>
        <begin position="38"/>
        <end position="143"/>
    </location>
</feature>
<dbReference type="Proteomes" id="UP000537825">
    <property type="component" value="Unassembled WGS sequence"/>
</dbReference>
<keyword evidence="3" id="KW-1185">Reference proteome</keyword>
<dbReference type="EMBL" id="JAAAPK010000003">
    <property type="protein sequence ID" value="NBC40945.1"/>
    <property type="molecule type" value="Genomic_DNA"/>
</dbReference>
<comment type="caution">
    <text evidence="2">The sequence shown here is derived from an EMBL/GenBank/DDBJ whole genome shotgun (WGS) entry which is preliminary data.</text>
</comment>
<dbReference type="Pfam" id="PF13084">
    <property type="entry name" value="DUF3943"/>
    <property type="match status" value="1"/>
</dbReference>
<proteinExistence type="predicted"/>
<dbReference type="AlphaFoldDB" id="A0A7X4Y942"/>
<protein>
    <submittedName>
        <fullName evidence="2">DUF3943 domain-containing protein</fullName>
    </submittedName>
</protein>
<accession>A0A7X4Y942</accession>
<sequence>MGEITAINLFVWTWDRVLANKDWAKVSPSTWKENLTTGFVWDADGFLTNQFAHPYHGSLYYTAARDNGVPYLAALPFTLFGSAQWELFAENESPSANDLINTSVGGMAIGEGLYRLSSLVLDTESRGFERFVRELVAAGMSPVRGFNRVVRGDVTRQEPTPAEWRPRELSIWGALGYLKLGDGQPLIWGENQFFLQLDMRYGNMYRGDFHRPFDAFDARVQFTTAESSLISHSRLQGMIAKSSFWKTEKDELRLGFLQQISHVDTNAYELGGQSLQLGLLHERHFNERAKLRTALLVDGSLLTGISSEHSGKAHRNYDYGPGVGLNLQLAYMRGAWEVVTLEASTSHVFVLDGSDGSHQVFTGQLQADIPVFKHVGLGSELNWFHRHSRFDTYPDVLKDAYQLRVFVSVHY</sequence>
<evidence type="ECO:0000313" key="2">
    <source>
        <dbReference type="EMBL" id="NBC40945.1"/>
    </source>
</evidence>
<organism evidence="2 3">
    <name type="scientific">Corallococcus exiguus</name>
    <dbReference type="NCBI Taxonomy" id="83462"/>
    <lineage>
        <taxon>Bacteria</taxon>
        <taxon>Pseudomonadati</taxon>
        <taxon>Myxococcota</taxon>
        <taxon>Myxococcia</taxon>
        <taxon>Myxococcales</taxon>
        <taxon>Cystobacterineae</taxon>
        <taxon>Myxococcaceae</taxon>
        <taxon>Corallococcus</taxon>
    </lineage>
</organism>
<evidence type="ECO:0000259" key="1">
    <source>
        <dbReference type="Pfam" id="PF13084"/>
    </source>
</evidence>
<gene>
    <name evidence="2" type="ORF">GTZ93_14025</name>
</gene>
<evidence type="ECO:0000313" key="3">
    <source>
        <dbReference type="Proteomes" id="UP000537825"/>
    </source>
</evidence>
<name>A0A7X4Y942_9BACT</name>
<dbReference type="InterPro" id="IPR025079">
    <property type="entry name" value="DUF3943"/>
</dbReference>